<keyword evidence="3 6" id="KW-0560">Oxidoreductase</keyword>
<evidence type="ECO:0000259" key="5">
    <source>
        <dbReference type="Pfam" id="PF00296"/>
    </source>
</evidence>
<keyword evidence="4" id="KW-0503">Monooxygenase</keyword>
<organism evidence="6 7">
    <name type="scientific">Paracraurococcus lichenis</name>
    <dbReference type="NCBI Taxonomy" id="3064888"/>
    <lineage>
        <taxon>Bacteria</taxon>
        <taxon>Pseudomonadati</taxon>
        <taxon>Pseudomonadota</taxon>
        <taxon>Alphaproteobacteria</taxon>
        <taxon>Acetobacterales</taxon>
        <taxon>Roseomonadaceae</taxon>
        <taxon>Paracraurococcus</taxon>
    </lineage>
</organism>
<evidence type="ECO:0000256" key="1">
    <source>
        <dbReference type="ARBA" id="ARBA00022630"/>
    </source>
</evidence>
<dbReference type="Pfam" id="PF00296">
    <property type="entry name" value="Bac_luciferase"/>
    <property type="match status" value="1"/>
</dbReference>
<evidence type="ECO:0000256" key="4">
    <source>
        <dbReference type="ARBA" id="ARBA00023033"/>
    </source>
</evidence>
<dbReference type="InterPro" id="IPR050172">
    <property type="entry name" value="SsuD_RutA_monooxygenase"/>
</dbReference>
<dbReference type="InterPro" id="IPR011251">
    <property type="entry name" value="Luciferase-like_dom"/>
</dbReference>
<dbReference type="GO" id="GO:0016491">
    <property type="term" value="F:oxidoreductase activity"/>
    <property type="evidence" value="ECO:0007669"/>
    <property type="project" value="UniProtKB-KW"/>
</dbReference>
<keyword evidence="2" id="KW-0288">FMN</keyword>
<name>A0ABT9DT92_9PROT</name>
<evidence type="ECO:0000256" key="2">
    <source>
        <dbReference type="ARBA" id="ARBA00022643"/>
    </source>
</evidence>
<dbReference type="SUPFAM" id="SSF51679">
    <property type="entry name" value="Bacterial luciferase-like"/>
    <property type="match status" value="1"/>
</dbReference>
<dbReference type="Proteomes" id="UP001243009">
    <property type="component" value="Unassembled WGS sequence"/>
</dbReference>
<dbReference type="PANTHER" id="PTHR42847">
    <property type="entry name" value="ALKANESULFONATE MONOOXYGENASE"/>
    <property type="match status" value="1"/>
</dbReference>
<protein>
    <submittedName>
        <fullName evidence="6">LLM class F420-dependent oxidoreductase</fullName>
        <ecNumber evidence="6">1.-.-.-</ecNumber>
    </submittedName>
</protein>
<evidence type="ECO:0000313" key="7">
    <source>
        <dbReference type="Proteomes" id="UP001243009"/>
    </source>
</evidence>
<dbReference type="NCBIfam" id="TIGR03619">
    <property type="entry name" value="F420_Rv2161c"/>
    <property type="match status" value="1"/>
</dbReference>
<keyword evidence="1" id="KW-0285">Flavoprotein</keyword>
<comment type="caution">
    <text evidence="6">The sequence shown here is derived from an EMBL/GenBank/DDBJ whole genome shotgun (WGS) entry which is preliminary data.</text>
</comment>
<dbReference type="InterPro" id="IPR019921">
    <property type="entry name" value="Lucif-like_OxRdtase_Rv2161c"/>
</dbReference>
<evidence type="ECO:0000256" key="3">
    <source>
        <dbReference type="ARBA" id="ARBA00023002"/>
    </source>
</evidence>
<feature type="domain" description="Luciferase-like" evidence="5">
    <location>
        <begin position="14"/>
        <end position="264"/>
    </location>
</feature>
<sequence length="296" mass="32559">MRLGVMLPLGDIGGDPAAVRDFALAAEAIGFTNLGLPDHVLSGRPGQGEQAALSTGLYHDPFVCFGYLAALCRPTTEFSTQVLILPQRQAALVAKQAACLDVLCNGRFRLGIGVGWNPVEFTGLNEEFHTRGRRSAEQVEVMQKLWAEPFVDFKGRYHRIEDAGINPLPVQRRIPVWFGGHVDQTLERIASLGDGWIMNAYPPGEAIEAELAKLRRLTEQAGRDPAAIGLEVWISGGAGEEASWRSEAVYWKRLGATHLTLTNTFNRRHHRRIAGRSAAEHLDVLRRFHGAVAEVP</sequence>
<dbReference type="EMBL" id="JAUTWS010000002">
    <property type="protein sequence ID" value="MDO9707112.1"/>
    <property type="molecule type" value="Genomic_DNA"/>
</dbReference>
<keyword evidence="7" id="KW-1185">Reference proteome</keyword>
<dbReference type="EC" id="1.-.-.-" evidence="6"/>
<dbReference type="Gene3D" id="3.20.20.30">
    <property type="entry name" value="Luciferase-like domain"/>
    <property type="match status" value="1"/>
</dbReference>
<dbReference type="PANTHER" id="PTHR42847:SF4">
    <property type="entry name" value="ALKANESULFONATE MONOOXYGENASE-RELATED"/>
    <property type="match status" value="1"/>
</dbReference>
<dbReference type="InterPro" id="IPR036661">
    <property type="entry name" value="Luciferase-like_sf"/>
</dbReference>
<gene>
    <name evidence="6" type="ORF">Q7A36_02075</name>
</gene>
<reference evidence="6 7" key="1">
    <citation type="submission" date="2023-08" db="EMBL/GenBank/DDBJ databases">
        <title>The draft genome sequence of Paracraurococcus sp. LOR1-02.</title>
        <authorList>
            <person name="Kingkaew E."/>
            <person name="Tanasupawat S."/>
        </authorList>
    </citation>
    <scope>NUCLEOTIDE SEQUENCE [LARGE SCALE GENOMIC DNA]</scope>
    <source>
        <strain evidence="6 7">LOR1-02</strain>
    </source>
</reference>
<evidence type="ECO:0000313" key="6">
    <source>
        <dbReference type="EMBL" id="MDO9707112.1"/>
    </source>
</evidence>
<dbReference type="RefSeq" id="WP_305102278.1">
    <property type="nucleotide sequence ID" value="NZ_JAUTWS010000002.1"/>
</dbReference>
<accession>A0ABT9DT92</accession>
<proteinExistence type="predicted"/>